<reference evidence="1 2" key="1">
    <citation type="journal article" date="2001" name="Nature">
        <title>Genome sequence of enterohaemorrhagic Escherichia coli O157:H7.</title>
        <authorList>
            <person name="Perna N.T."/>
            <person name="Plunkett G.III."/>
            <person name="Burland V."/>
            <person name="Mau B."/>
            <person name="Glasner J.D."/>
            <person name="Rose D.J."/>
            <person name="Mayhew G.F."/>
            <person name="Evans P.S."/>
            <person name="Gregor J."/>
            <person name="Kirkpatrick H.A."/>
            <person name="Posfai G."/>
            <person name="Hackett J."/>
            <person name="Klink S."/>
            <person name="Boutin A."/>
            <person name="Shao Y."/>
            <person name="Miller L."/>
            <person name="Grotbeck E.J."/>
            <person name="Davis N.W."/>
            <person name="Lim A."/>
            <person name="Dimalanta E."/>
            <person name="Potamousis K."/>
            <person name="Apodaca J."/>
            <person name="Anantharaman T.S."/>
            <person name="Lin J."/>
            <person name="Yen G."/>
            <person name="Schwartz D.C."/>
            <person name="Welch R.A."/>
            <person name="Blattner F.R."/>
        </authorList>
    </citation>
    <scope>NUCLEOTIDE SEQUENCE [LARGE SCALE GENOMIC DNA]</scope>
    <source>
        <strain evidence="2">O157:H7 / EDL933 / ATCC 700927 / EHEC</strain>
    </source>
</reference>
<protein>
    <submittedName>
        <fullName evidence="1">Uncharacterized protein</fullName>
    </submittedName>
</protein>
<proteinExistence type="predicted"/>
<name>A0A0H3JE51_ECO57</name>
<dbReference type="AlphaFoldDB" id="A0A0H3JE51"/>
<dbReference type="EMBL" id="AE005174">
    <property type="protein sequence ID" value="AAG55954.1"/>
    <property type="molecule type" value="Genomic_DNA"/>
</dbReference>
<sequence>MGFTCSVGVMIIVIPFPQWGKSSNRNDVRCGCLDGLRGHYDHSQKQHIRCFSVPRPPQIEEVESINQLPRRLPQIEVPENISGLTIKLASN</sequence>
<organism evidence="1 2">
    <name type="scientific">Escherichia coli O157:H7</name>
    <dbReference type="NCBI Taxonomy" id="83334"/>
    <lineage>
        <taxon>Bacteria</taxon>
        <taxon>Pseudomonadati</taxon>
        <taxon>Pseudomonadota</taxon>
        <taxon>Gammaproteobacteria</taxon>
        <taxon>Enterobacterales</taxon>
        <taxon>Enterobacteriaceae</taxon>
        <taxon>Escherichia</taxon>
    </lineage>
</organism>
<dbReference type="Proteomes" id="UP000002519">
    <property type="component" value="Chromosome"/>
</dbReference>
<dbReference type="PIR" id="H90828">
    <property type="entry name" value="H90828"/>
</dbReference>
<gene>
    <name evidence="1" type="ordered locus">Z1857</name>
</gene>
<accession>A0A0H3JE51</accession>
<evidence type="ECO:0000313" key="2">
    <source>
        <dbReference type="Proteomes" id="UP000002519"/>
    </source>
</evidence>
<evidence type="ECO:0000313" key="1">
    <source>
        <dbReference type="EMBL" id="AAG55954.1"/>
    </source>
</evidence>
<dbReference type="PIR" id="F85686">
    <property type="entry name" value="F85686"/>
</dbReference>
<dbReference type="KEGG" id="ece:Z1857"/>